<reference evidence="2" key="2">
    <citation type="journal article" date="2020" name="Antonie Van Leeuwenhoek">
        <title>Labilibaculum antarcticum sp. nov., a novel facultative anaerobic, psychrotorelant bacterium isolated from marine sediment of Antarctica.</title>
        <authorList>
            <person name="Watanabe M."/>
            <person name="Kojima H."/>
            <person name="Fukui M."/>
        </authorList>
    </citation>
    <scope>NUCLEOTIDE SEQUENCE [LARGE SCALE GENOMIC DNA]</scope>
    <source>
        <strain evidence="2">SPP2</strain>
    </source>
</reference>
<keyword evidence="2" id="KW-1185">Reference proteome</keyword>
<evidence type="ECO:0008006" key="3">
    <source>
        <dbReference type="Google" id="ProtNLM"/>
    </source>
</evidence>
<name>A0A1Y1CL78_9BACT</name>
<accession>A0A1Y1CL78</accession>
<dbReference type="RefSeq" id="WP_096429594.1">
    <property type="nucleotide sequence ID" value="NZ_AP018042.1"/>
</dbReference>
<dbReference type="Gene3D" id="1.10.357.10">
    <property type="entry name" value="Tetracycline Repressor, domain 2"/>
    <property type="match status" value="1"/>
</dbReference>
<dbReference type="KEGG" id="mbas:ALGA_2430"/>
<protein>
    <recommendedName>
        <fullName evidence="3">TetR family transcriptional regulator</fullName>
    </recommendedName>
</protein>
<dbReference type="EMBL" id="AP018042">
    <property type="protein sequence ID" value="BAX80752.1"/>
    <property type="molecule type" value="Genomic_DNA"/>
</dbReference>
<reference evidence="1 2" key="1">
    <citation type="journal article" date="2018" name="Mar. Genomics">
        <title>Complete genome sequence of Marinifilaceae bacterium strain SPP2, isolated from the Antarctic marine sediment.</title>
        <authorList>
            <person name="Watanabe M."/>
            <person name="Kojima H."/>
            <person name="Fukui M."/>
        </authorList>
    </citation>
    <scope>NUCLEOTIDE SEQUENCE [LARGE SCALE GENOMIC DNA]</scope>
    <source>
        <strain evidence="1 2">SPP2</strain>
    </source>
</reference>
<proteinExistence type="predicted"/>
<evidence type="ECO:0000313" key="2">
    <source>
        <dbReference type="Proteomes" id="UP000218267"/>
    </source>
</evidence>
<gene>
    <name evidence="1" type="ORF">ALGA_2430</name>
</gene>
<dbReference type="OrthoDB" id="881297at2"/>
<sequence length="208" mass="24701">MDKDFVQIIEKVRAYLFKNGLSGFSFEKVKDFGVSPSDVSKYVNSVEELVEKILEYERKSFESIFIQYNFEGQNAIDILFIVSQEMNDRFEDLTPSVTMELENYFPDVYRKHMDERMEFIFDKIKINIEKGMVQGMYRDDLSSEMVGRMYLSRLEDMHNPELYPPERFKFGTIYDTMIDEFVKSIGTEDGINYYRQRKQLLGVLSFGR</sequence>
<organism evidence="1 2">
    <name type="scientific">Labilibaculum antarcticum</name>
    <dbReference type="NCBI Taxonomy" id="1717717"/>
    <lineage>
        <taxon>Bacteria</taxon>
        <taxon>Pseudomonadati</taxon>
        <taxon>Bacteroidota</taxon>
        <taxon>Bacteroidia</taxon>
        <taxon>Marinilabiliales</taxon>
        <taxon>Marinifilaceae</taxon>
        <taxon>Labilibaculum</taxon>
    </lineage>
</organism>
<evidence type="ECO:0000313" key="1">
    <source>
        <dbReference type="EMBL" id="BAX80752.1"/>
    </source>
</evidence>
<dbReference type="Proteomes" id="UP000218267">
    <property type="component" value="Chromosome"/>
</dbReference>
<dbReference type="AlphaFoldDB" id="A0A1Y1CL78"/>
<dbReference type="InterPro" id="IPR036271">
    <property type="entry name" value="Tet_transcr_reg_TetR-rel_C_sf"/>
</dbReference>
<dbReference type="SUPFAM" id="SSF48498">
    <property type="entry name" value="Tetracyclin repressor-like, C-terminal domain"/>
    <property type="match status" value="1"/>
</dbReference>